<comment type="caution">
    <text evidence="1">The sequence shown here is derived from an EMBL/GenBank/DDBJ whole genome shotgun (WGS) entry which is preliminary data.</text>
</comment>
<gene>
    <name evidence="1" type="ORF">E4680_13430</name>
</gene>
<protein>
    <submittedName>
        <fullName evidence="1">Uncharacterized protein</fullName>
    </submittedName>
</protein>
<reference evidence="1 2" key="1">
    <citation type="journal article" date="2019" name="ISME J.">
        <title>Candidatus Macondimonas diazotrophica, a novel gammaproteobacterial genus dominating crude-oil-contaminated coastal sediments.</title>
        <authorList>
            <person name="Karthikeyan S."/>
            <person name="Konstantinidis K."/>
        </authorList>
    </citation>
    <scope>NUCLEOTIDE SEQUENCE [LARGE SCALE GENOMIC DNA]</scope>
    <source>
        <strain evidence="1 2">KTK01</strain>
    </source>
</reference>
<name>A0A4Z0F739_9GAMM</name>
<sequence length="85" mass="9049">MAYERISPAAVGGGAYYCANCGDAKPLNAFDADKAPLQQDAATPTHICRYREALQYLLDPEGLGLLTDGEVGAYVRKVLDEVVGT</sequence>
<dbReference type="RefSeq" id="WP_135282934.1">
    <property type="nucleotide sequence ID" value="NZ_SRIO01000038.1"/>
</dbReference>
<evidence type="ECO:0000313" key="1">
    <source>
        <dbReference type="EMBL" id="TFZ81188.1"/>
    </source>
</evidence>
<organism evidence="1 2">
    <name type="scientific">Candidatus Macondimonas diazotrophica</name>
    <dbReference type="NCBI Taxonomy" id="2305248"/>
    <lineage>
        <taxon>Bacteria</taxon>
        <taxon>Pseudomonadati</taxon>
        <taxon>Pseudomonadota</taxon>
        <taxon>Gammaproteobacteria</taxon>
        <taxon>Chromatiales</taxon>
        <taxon>Ectothiorhodospiraceae</taxon>
        <taxon>Candidatus Macondimonas</taxon>
    </lineage>
</organism>
<dbReference type="AlphaFoldDB" id="A0A4Z0F739"/>
<evidence type="ECO:0000313" key="2">
    <source>
        <dbReference type="Proteomes" id="UP000297890"/>
    </source>
</evidence>
<keyword evidence="2" id="KW-1185">Reference proteome</keyword>
<accession>A0A4Z0F739</accession>
<dbReference type="EMBL" id="SRIO01000038">
    <property type="protein sequence ID" value="TFZ81188.1"/>
    <property type="molecule type" value="Genomic_DNA"/>
</dbReference>
<dbReference type="OrthoDB" id="544257at2"/>
<proteinExistence type="predicted"/>
<dbReference type="Proteomes" id="UP000297890">
    <property type="component" value="Unassembled WGS sequence"/>
</dbReference>